<comment type="similarity">
    <text evidence="2">Belongs to the major facilitator superfamily. Sugar transporter (TC 2.A.1.1) family.</text>
</comment>
<evidence type="ECO:0000256" key="6">
    <source>
        <dbReference type="ARBA" id="ARBA00023136"/>
    </source>
</evidence>
<keyword evidence="6 7" id="KW-0472">Membrane</keyword>
<dbReference type="InterPro" id="IPR005828">
    <property type="entry name" value="MFS_sugar_transport-like"/>
</dbReference>
<comment type="caution">
    <text evidence="9">The sequence shown here is derived from an EMBL/GenBank/DDBJ whole genome shotgun (WGS) entry which is preliminary data.</text>
</comment>
<dbReference type="PROSITE" id="PS50850">
    <property type="entry name" value="MFS"/>
    <property type="match status" value="1"/>
</dbReference>
<dbReference type="Proteomes" id="UP000266723">
    <property type="component" value="Unassembled WGS sequence"/>
</dbReference>
<feature type="transmembrane region" description="Helical" evidence="7">
    <location>
        <begin position="107"/>
        <end position="127"/>
    </location>
</feature>
<dbReference type="Gene3D" id="1.20.1250.20">
    <property type="entry name" value="MFS general substrate transporter like domains"/>
    <property type="match status" value="2"/>
</dbReference>
<evidence type="ECO:0000259" key="8">
    <source>
        <dbReference type="PROSITE" id="PS50850"/>
    </source>
</evidence>
<evidence type="ECO:0000313" key="10">
    <source>
        <dbReference type="Proteomes" id="UP000266723"/>
    </source>
</evidence>
<comment type="subcellular location">
    <subcellularLocation>
        <location evidence="1">Membrane</location>
        <topology evidence="1">Multi-pass membrane protein</topology>
    </subcellularLocation>
</comment>
<keyword evidence="5 7" id="KW-1133">Transmembrane helix</keyword>
<dbReference type="InterPro" id="IPR036259">
    <property type="entry name" value="MFS_trans_sf"/>
</dbReference>
<dbReference type="Pfam" id="PF00083">
    <property type="entry name" value="Sugar_tr"/>
    <property type="match status" value="1"/>
</dbReference>
<dbReference type="EMBL" id="QGKV02000759">
    <property type="protein sequence ID" value="KAF3562933.1"/>
    <property type="molecule type" value="Genomic_DNA"/>
</dbReference>
<evidence type="ECO:0000256" key="2">
    <source>
        <dbReference type="ARBA" id="ARBA00010992"/>
    </source>
</evidence>
<gene>
    <name evidence="9" type="ORF">DY000_02018546</name>
</gene>
<evidence type="ECO:0000313" key="9">
    <source>
        <dbReference type="EMBL" id="KAF3562933.1"/>
    </source>
</evidence>
<accession>A0ABQ7CTF9</accession>
<feature type="transmembrane region" description="Helical" evidence="7">
    <location>
        <begin position="338"/>
        <end position="358"/>
    </location>
</feature>
<proteinExistence type="inferred from homology"/>
<feature type="transmembrane region" description="Helical" evidence="7">
    <location>
        <begin position="79"/>
        <end position="101"/>
    </location>
</feature>
<evidence type="ECO:0000256" key="7">
    <source>
        <dbReference type="SAM" id="Phobius"/>
    </source>
</evidence>
<evidence type="ECO:0000256" key="3">
    <source>
        <dbReference type="ARBA" id="ARBA00022597"/>
    </source>
</evidence>
<feature type="transmembrane region" description="Helical" evidence="7">
    <location>
        <begin position="184"/>
        <end position="206"/>
    </location>
</feature>
<sequence length="407" mass="44293">MAVPEIKDVERGEIVSRVEGLGNPLLKKVADQDDVEESEINESYFMVLFSTFVAVCGSFEFGSCVGYSAPTQSSIRRDLNLSLAEAMRTSTCFCITGWLAVFFSKSALLLDVGRFFTGYGIGVFSYVAKAGREKEFRVALQKLRGRDTDITNEAEDIQASIQALEILPKARIQDLVSKKYSRSVIIGVSLMVFQQFVGINGIGFYASETFVKAGLSSGKIGTIAIACVQVPITVLGTVLIDKCGRRPLIMVPITVLGTVLIDKCGRRPLIMISSGGIFLGCILTGTSFFLKGQSLLLEWVPFLAVGGVLMYIAAFSIGMGPVPWVIMSEIFPINVKGIAGSLVVLVNWSGAWAVSYTFNFVMSWSSPGTFYMYSAFAAMTIIFVAKMVPETKGKTLEEIQASIRRET</sequence>
<evidence type="ECO:0000256" key="4">
    <source>
        <dbReference type="ARBA" id="ARBA00022692"/>
    </source>
</evidence>
<protein>
    <recommendedName>
        <fullName evidence="8">Major facilitator superfamily (MFS) profile domain-containing protein</fullName>
    </recommendedName>
</protein>
<feature type="transmembrane region" description="Helical" evidence="7">
    <location>
        <begin position="218"/>
        <end position="240"/>
    </location>
</feature>
<feature type="transmembrane region" description="Helical" evidence="7">
    <location>
        <begin position="302"/>
        <end position="326"/>
    </location>
</feature>
<keyword evidence="10" id="KW-1185">Reference proteome</keyword>
<feature type="transmembrane region" description="Helical" evidence="7">
    <location>
        <begin position="370"/>
        <end position="388"/>
    </location>
</feature>
<evidence type="ECO:0000256" key="1">
    <source>
        <dbReference type="ARBA" id="ARBA00004141"/>
    </source>
</evidence>
<dbReference type="PRINTS" id="PR00171">
    <property type="entry name" value="SUGRTRNSPORT"/>
</dbReference>
<dbReference type="PANTHER" id="PTHR48021:SF37">
    <property type="entry name" value="SUGAR TRANSPORTER ERD6-LIKE 16"/>
    <property type="match status" value="1"/>
</dbReference>
<feature type="transmembrane region" description="Helical" evidence="7">
    <location>
        <begin position="44"/>
        <end position="67"/>
    </location>
</feature>
<evidence type="ECO:0000256" key="5">
    <source>
        <dbReference type="ARBA" id="ARBA00022989"/>
    </source>
</evidence>
<reference evidence="9 10" key="1">
    <citation type="journal article" date="2020" name="BMC Genomics">
        <title>Intraspecific diversification of the crop wild relative Brassica cretica Lam. using demographic model selection.</title>
        <authorList>
            <person name="Kioukis A."/>
            <person name="Michalopoulou V.A."/>
            <person name="Briers L."/>
            <person name="Pirintsos S."/>
            <person name="Studholme D.J."/>
            <person name="Pavlidis P."/>
            <person name="Sarris P.F."/>
        </authorList>
    </citation>
    <scope>NUCLEOTIDE SEQUENCE [LARGE SCALE GENOMIC DNA]</scope>
    <source>
        <strain evidence="10">cv. PFS-1207/04</strain>
    </source>
</reference>
<keyword evidence="4 7" id="KW-0812">Transmembrane</keyword>
<organism evidence="9 10">
    <name type="scientific">Brassica cretica</name>
    <name type="common">Mustard</name>
    <dbReference type="NCBI Taxonomy" id="69181"/>
    <lineage>
        <taxon>Eukaryota</taxon>
        <taxon>Viridiplantae</taxon>
        <taxon>Streptophyta</taxon>
        <taxon>Embryophyta</taxon>
        <taxon>Tracheophyta</taxon>
        <taxon>Spermatophyta</taxon>
        <taxon>Magnoliopsida</taxon>
        <taxon>eudicotyledons</taxon>
        <taxon>Gunneridae</taxon>
        <taxon>Pentapetalae</taxon>
        <taxon>rosids</taxon>
        <taxon>malvids</taxon>
        <taxon>Brassicales</taxon>
        <taxon>Brassicaceae</taxon>
        <taxon>Brassiceae</taxon>
        <taxon>Brassica</taxon>
    </lineage>
</organism>
<dbReference type="InterPro" id="IPR050549">
    <property type="entry name" value="MFS_Trehalose_Transporter"/>
</dbReference>
<dbReference type="SUPFAM" id="SSF103473">
    <property type="entry name" value="MFS general substrate transporter"/>
    <property type="match status" value="2"/>
</dbReference>
<dbReference type="InterPro" id="IPR003663">
    <property type="entry name" value="Sugar/inositol_transpt"/>
</dbReference>
<feature type="transmembrane region" description="Helical" evidence="7">
    <location>
        <begin position="269"/>
        <end position="290"/>
    </location>
</feature>
<keyword evidence="3" id="KW-0813">Transport</keyword>
<dbReference type="InterPro" id="IPR020846">
    <property type="entry name" value="MFS_dom"/>
</dbReference>
<keyword evidence="3" id="KW-0762">Sugar transport</keyword>
<feature type="domain" description="Major facilitator superfamily (MFS) profile" evidence="8">
    <location>
        <begin position="1"/>
        <end position="392"/>
    </location>
</feature>
<name>A0ABQ7CTF9_BRACR</name>
<dbReference type="PANTHER" id="PTHR48021">
    <property type="match status" value="1"/>
</dbReference>